<comment type="caution">
    <text evidence="1">The sequence shown here is derived from an EMBL/GenBank/DDBJ whole genome shotgun (WGS) entry which is preliminary data.</text>
</comment>
<organism evidence="1 2">
    <name type="scientific">Lecanicillium saksenae</name>
    <dbReference type="NCBI Taxonomy" id="468837"/>
    <lineage>
        <taxon>Eukaryota</taxon>
        <taxon>Fungi</taxon>
        <taxon>Dikarya</taxon>
        <taxon>Ascomycota</taxon>
        <taxon>Pezizomycotina</taxon>
        <taxon>Sordariomycetes</taxon>
        <taxon>Hypocreomycetidae</taxon>
        <taxon>Hypocreales</taxon>
        <taxon>Cordycipitaceae</taxon>
        <taxon>Lecanicillium</taxon>
    </lineage>
</organism>
<accession>A0ACC1QVM7</accession>
<sequence>MARRASVEVPFLNKEDAESFDLPARPTRRERWASILPYSAILNIVLLFALFAVWDFQKHNTSKHYIPNEIYSPLQSAVEYHNVMFTGGLKGDTSKYLGKTKEVDEAWEALYDDVLISQISPAQAALLPNATTRFNNETDYHIVELDVFHQLHCLNMMRKMVYPDVYPMDLTSGTPEAEDNLFHMEHCYEQLRQSLQCTSDLATITWQWSRKQNRFLGNVHSMHTCKKWDKIHDWAVKNKAEQDLDFFKPVKGAPIFKNE</sequence>
<gene>
    <name evidence="1" type="ORF">NLG97_g4517</name>
</gene>
<keyword evidence="2" id="KW-1185">Reference proteome</keyword>
<protein>
    <submittedName>
        <fullName evidence="1">Uncharacterized protein</fullName>
    </submittedName>
</protein>
<evidence type="ECO:0000313" key="1">
    <source>
        <dbReference type="EMBL" id="KAJ3493773.1"/>
    </source>
</evidence>
<evidence type="ECO:0000313" key="2">
    <source>
        <dbReference type="Proteomes" id="UP001148737"/>
    </source>
</evidence>
<dbReference type="Proteomes" id="UP001148737">
    <property type="component" value="Unassembled WGS sequence"/>
</dbReference>
<reference evidence="1" key="1">
    <citation type="submission" date="2022-07" db="EMBL/GenBank/DDBJ databases">
        <title>Genome Sequence of Lecanicillium saksenae.</title>
        <authorList>
            <person name="Buettner E."/>
        </authorList>
    </citation>
    <scope>NUCLEOTIDE SEQUENCE</scope>
    <source>
        <strain evidence="1">VT-O1</strain>
    </source>
</reference>
<dbReference type="EMBL" id="JANAKD010000452">
    <property type="protein sequence ID" value="KAJ3493773.1"/>
    <property type="molecule type" value="Genomic_DNA"/>
</dbReference>
<proteinExistence type="predicted"/>
<name>A0ACC1QVM7_9HYPO</name>